<dbReference type="PROSITE" id="PS51746">
    <property type="entry name" value="PPM_2"/>
    <property type="match status" value="1"/>
</dbReference>
<dbReference type="SMART" id="SM00332">
    <property type="entry name" value="PP2Cc"/>
    <property type="match status" value="1"/>
</dbReference>
<dbReference type="InterPro" id="IPR036457">
    <property type="entry name" value="PPM-type-like_dom_sf"/>
</dbReference>
<organism evidence="2 3">
    <name type="scientific">Actinia tenebrosa</name>
    <name type="common">Australian red waratah sea anemone</name>
    <dbReference type="NCBI Taxonomy" id="6105"/>
    <lineage>
        <taxon>Eukaryota</taxon>
        <taxon>Metazoa</taxon>
        <taxon>Cnidaria</taxon>
        <taxon>Anthozoa</taxon>
        <taxon>Hexacorallia</taxon>
        <taxon>Actiniaria</taxon>
        <taxon>Actiniidae</taxon>
        <taxon>Actinia</taxon>
    </lineage>
</organism>
<proteinExistence type="predicted"/>
<dbReference type="SUPFAM" id="SSF81606">
    <property type="entry name" value="PP2C-like"/>
    <property type="match status" value="1"/>
</dbReference>
<dbReference type="GO" id="GO:0005739">
    <property type="term" value="C:mitochondrion"/>
    <property type="evidence" value="ECO:0007669"/>
    <property type="project" value="TreeGrafter"/>
</dbReference>
<dbReference type="InterPro" id="IPR001932">
    <property type="entry name" value="PPM-type_phosphatase-like_dom"/>
</dbReference>
<dbReference type="InParanoid" id="A0A6P8IAR1"/>
<dbReference type="GeneID" id="116299714"/>
<keyword evidence="2" id="KW-1185">Reference proteome</keyword>
<dbReference type="PANTHER" id="PTHR13832">
    <property type="entry name" value="PROTEIN PHOSPHATASE 2C"/>
    <property type="match status" value="1"/>
</dbReference>
<dbReference type="OrthoDB" id="10264738at2759"/>
<accession>A0A6P8IAR1</accession>
<dbReference type="Proteomes" id="UP000515163">
    <property type="component" value="Unplaced"/>
</dbReference>
<sequence>MSLNGLKRIFNITPANAFAYFVGQTPDRRITFQSYNDMLELEEKYTYRRPEFLQLDEESEQASADHEARPILIPHRELPLNAGYAETINAGKTLHKNEDQALAGMFCLNVDLQNVTNENTDTEKEENTSELRIKIPYACFGVFDGHAGEGASLMAVNTLHIHIMEKLSAVKDLLACGTDEKLTQSPILTEAVVSSITIDKLIIGALEEAFFEMDEQIRRERLTYKIDGGCTSNVALFIGEKLYVANAGDSRAIVSQKGKLIPLSYDHTPETDRQRLQLIAFQKPQLLGSEFGRLEFQHRARKKYIGQKLLYRDRHMTGWAQKVVVEEDTQKFPMITGEGKKSRLLDTIGTTRGFGDHDLKVPYNGLEIKPFLTPQPDVRSYDLKQCEHDEDDVLIMASDGLWERLTSEKAIEIVGEVFKRTPKDDKRRYVVAAQTLIAEVRGTLKDRGWRRACGDVGSYDDITVFVIPLNKSVSERITNVHNSS</sequence>
<dbReference type="Gene3D" id="3.60.40.10">
    <property type="entry name" value="PPM-type phosphatase domain"/>
    <property type="match status" value="1"/>
</dbReference>
<dbReference type="Pfam" id="PF00481">
    <property type="entry name" value="PP2C"/>
    <property type="match status" value="2"/>
</dbReference>
<reference evidence="3" key="1">
    <citation type="submission" date="2025-08" db="UniProtKB">
        <authorList>
            <consortium name="RefSeq"/>
        </authorList>
    </citation>
    <scope>IDENTIFICATION</scope>
    <source>
        <tissue evidence="3">Tentacle</tissue>
    </source>
</reference>
<gene>
    <name evidence="3" type="primary">LOC116299714</name>
</gene>
<evidence type="ECO:0000313" key="2">
    <source>
        <dbReference type="Proteomes" id="UP000515163"/>
    </source>
</evidence>
<dbReference type="CDD" id="cd00143">
    <property type="entry name" value="PP2Cc"/>
    <property type="match status" value="1"/>
</dbReference>
<dbReference type="AlphaFoldDB" id="A0A6P8IAR1"/>
<feature type="domain" description="PPM-type phosphatase" evidence="1">
    <location>
        <begin position="102"/>
        <end position="469"/>
    </location>
</feature>
<dbReference type="KEGG" id="aten:116299714"/>
<dbReference type="InterPro" id="IPR015655">
    <property type="entry name" value="PP2C"/>
</dbReference>
<name>A0A6P8IAR1_ACTTE</name>
<protein>
    <submittedName>
        <fullName evidence="3">Protein phosphatase 1H-like</fullName>
    </submittedName>
</protein>
<dbReference type="RefSeq" id="XP_031564296.1">
    <property type="nucleotide sequence ID" value="XM_031708436.1"/>
</dbReference>
<evidence type="ECO:0000313" key="3">
    <source>
        <dbReference type="RefSeq" id="XP_031564296.1"/>
    </source>
</evidence>
<dbReference type="GO" id="GO:0004741">
    <property type="term" value="F:[pyruvate dehydrogenase (acetyl-transferring)]-phosphatase activity"/>
    <property type="evidence" value="ECO:0007669"/>
    <property type="project" value="TreeGrafter"/>
</dbReference>
<dbReference type="PANTHER" id="PTHR13832:SF354">
    <property type="entry name" value="GM14138P"/>
    <property type="match status" value="1"/>
</dbReference>
<evidence type="ECO:0000259" key="1">
    <source>
        <dbReference type="PROSITE" id="PS51746"/>
    </source>
</evidence>
<dbReference type="FunCoup" id="A0A6P8IAR1">
    <property type="interactions" value="2154"/>
</dbReference>